<dbReference type="GO" id="GO:0003677">
    <property type="term" value="F:DNA binding"/>
    <property type="evidence" value="ECO:0007669"/>
    <property type="project" value="UniProtKB-KW"/>
</dbReference>
<dbReference type="RefSeq" id="WP_132860186.1">
    <property type="nucleotide sequence ID" value="NZ_SMGR01000001.1"/>
</dbReference>
<dbReference type="PROSITE" id="PS50937">
    <property type="entry name" value="HTH_MERR_2"/>
    <property type="match status" value="1"/>
</dbReference>
<feature type="coiled-coil region" evidence="5">
    <location>
        <begin position="86"/>
        <end position="123"/>
    </location>
</feature>
<evidence type="ECO:0000256" key="3">
    <source>
        <dbReference type="ARBA" id="ARBA00023125"/>
    </source>
</evidence>
<dbReference type="EMBL" id="SMGR01000001">
    <property type="protein sequence ID" value="TCL10223.1"/>
    <property type="molecule type" value="Genomic_DNA"/>
</dbReference>
<feature type="domain" description="HTH merR-type" evidence="6">
    <location>
        <begin position="16"/>
        <end position="72"/>
    </location>
</feature>
<evidence type="ECO:0000259" key="6">
    <source>
        <dbReference type="PROSITE" id="PS50937"/>
    </source>
</evidence>
<dbReference type="PANTHER" id="PTHR30204:SF69">
    <property type="entry name" value="MERR-FAMILY TRANSCRIPTIONAL REGULATOR"/>
    <property type="match status" value="1"/>
</dbReference>
<organism evidence="7 8">
    <name type="scientific">Shimia isoporae</name>
    <dbReference type="NCBI Taxonomy" id="647720"/>
    <lineage>
        <taxon>Bacteria</taxon>
        <taxon>Pseudomonadati</taxon>
        <taxon>Pseudomonadota</taxon>
        <taxon>Alphaproteobacteria</taxon>
        <taxon>Rhodobacterales</taxon>
        <taxon>Roseobacteraceae</taxon>
    </lineage>
</organism>
<evidence type="ECO:0000256" key="4">
    <source>
        <dbReference type="ARBA" id="ARBA00023163"/>
    </source>
</evidence>
<proteinExistence type="predicted"/>
<protein>
    <submittedName>
        <fullName evidence="7">DNA-binding transcriptional MerR regulator</fullName>
    </submittedName>
</protein>
<comment type="caution">
    <text evidence="7">The sequence shown here is derived from an EMBL/GenBank/DDBJ whole genome shotgun (WGS) entry which is preliminary data.</text>
</comment>
<dbReference type="PANTHER" id="PTHR30204">
    <property type="entry name" value="REDOX-CYCLING DRUG-SENSING TRANSCRIPTIONAL ACTIVATOR SOXR"/>
    <property type="match status" value="1"/>
</dbReference>
<keyword evidence="2" id="KW-0805">Transcription regulation</keyword>
<reference evidence="7 8" key="1">
    <citation type="submission" date="2019-03" db="EMBL/GenBank/DDBJ databases">
        <title>Genomic Encyclopedia of Archaeal and Bacterial Type Strains, Phase II (KMG-II): from individual species to whole genera.</title>
        <authorList>
            <person name="Goeker M."/>
        </authorList>
    </citation>
    <scope>NUCLEOTIDE SEQUENCE [LARGE SCALE GENOMIC DNA]</scope>
    <source>
        <strain evidence="7 8">DSM 26433</strain>
    </source>
</reference>
<dbReference type="Proteomes" id="UP000295673">
    <property type="component" value="Unassembled WGS sequence"/>
</dbReference>
<name>A0A4R1NTS1_9RHOB</name>
<gene>
    <name evidence="7" type="ORF">BXY66_2292</name>
</gene>
<dbReference type="Pfam" id="PF13411">
    <property type="entry name" value="MerR_1"/>
    <property type="match status" value="1"/>
</dbReference>
<dbReference type="Gene3D" id="1.10.1660.10">
    <property type="match status" value="1"/>
</dbReference>
<evidence type="ECO:0000313" key="8">
    <source>
        <dbReference type="Proteomes" id="UP000295673"/>
    </source>
</evidence>
<sequence length="125" mass="15093">MSENRLSFKEMCARFDVTPRTLRYYEYIELLQPEREGRSRYFGPKEVARMTLIMRGRRFGIKLEDIRQWLLIYEHEGTAAQMQAFVDMADRQYAELLEQREQLDEAMRELKELRDETAGFLSKEK</sequence>
<evidence type="ECO:0000256" key="2">
    <source>
        <dbReference type="ARBA" id="ARBA00023015"/>
    </source>
</evidence>
<keyword evidence="8" id="KW-1185">Reference proteome</keyword>
<dbReference type="InterPro" id="IPR047057">
    <property type="entry name" value="MerR_fam"/>
</dbReference>
<dbReference type="SUPFAM" id="SSF46955">
    <property type="entry name" value="Putative DNA-binding domain"/>
    <property type="match status" value="1"/>
</dbReference>
<keyword evidence="5" id="KW-0175">Coiled coil</keyword>
<dbReference type="GO" id="GO:0003700">
    <property type="term" value="F:DNA-binding transcription factor activity"/>
    <property type="evidence" value="ECO:0007669"/>
    <property type="project" value="InterPro"/>
</dbReference>
<dbReference type="SMART" id="SM00422">
    <property type="entry name" value="HTH_MERR"/>
    <property type="match status" value="1"/>
</dbReference>
<evidence type="ECO:0000256" key="5">
    <source>
        <dbReference type="SAM" id="Coils"/>
    </source>
</evidence>
<dbReference type="OrthoDB" id="9803659at2"/>
<dbReference type="InterPro" id="IPR000551">
    <property type="entry name" value="MerR-type_HTH_dom"/>
</dbReference>
<accession>A0A4R1NTS1</accession>
<keyword evidence="3 7" id="KW-0238">DNA-binding</keyword>
<evidence type="ECO:0000256" key="1">
    <source>
        <dbReference type="ARBA" id="ARBA00022491"/>
    </source>
</evidence>
<dbReference type="AlphaFoldDB" id="A0A4R1NTS1"/>
<keyword evidence="1" id="KW-0678">Repressor</keyword>
<dbReference type="CDD" id="cd04776">
    <property type="entry name" value="HTH_GnyR"/>
    <property type="match status" value="1"/>
</dbReference>
<dbReference type="InterPro" id="IPR009061">
    <property type="entry name" value="DNA-bd_dom_put_sf"/>
</dbReference>
<evidence type="ECO:0000313" key="7">
    <source>
        <dbReference type="EMBL" id="TCL10223.1"/>
    </source>
</evidence>
<keyword evidence="4" id="KW-0804">Transcription</keyword>